<reference evidence="2" key="1">
    <citation type="submission" date="2021-02" db="EMBL/GenBank/DDBJ databases">
        <authorList>
            <person name="Dougan E. K."/>
            <person name="Rhodes N."/>
            <person name="Thang M."/>
            <person name="Chan C."/>
        </authorList>
    </citation>
    <scope>NUCLEOTIDE SEQUENCE</scope>
</reference>
<evidence type="ECO:0000256" key="1">
    <source>
        <dbReference type="SAM" id="MobiDB-lite"/>
    </source>
</evidence>
<keyword evidence="3" id="KW-1185">Reference proteome</keyword>
<dbReference type="AlphaFoldDB" id="A0A812IGA6"/>
<proteinExistence type="predicted"/>
<feature type="region of interest" description="Disordered" evidence="1">
    <location>
        <begin position="246"/>
        <end position="265"/>
    </location>
</feature>
<dbReference type="EMBL" id="CAJNDS010000276">
    <property type="protein sequence ID" value="CAE7037345.1"/>
    <property type="molecule type" value="Genomic_DNA"/>
</dbReference>
<dbReference type="Proteomes" id="UP000604046">
    <property type="component" value="Unassembled WGS sequence"/>
</dbReference>
<name>A0A812IGA6_9DINO</name>
<evidence type="ECO:0000313" key="3">
    <source>
        <dbReference type="Proteomes" id="UP000604046"/>
    </source>
</evidence>
<accession>A0A812IGA6</accession>
<gene>
    <name evidence="2" type="ORF">SNAT2548_LOCUS4477</name>
</gene>
<protein>
    <submittedName>
        <fullName evidence="2">Uncharacterized protein</fullName>
    </submittedName>
</protein>
<comment type="caution">
    <text evidence="2">The sequence shown here is derived from an EMBL/GenBank/DDBJ whole genome shotgun (WGS) entry which is preliminary data.</text>
</comment>
<evidence type="ECO:0000313" key="2">
    <source>
        <dbReference type="EMBL" id="CAE7037345.1"/>
    </source>
</evidence>
<organism evidence="2 3">
    <name type="scientific">Symbiodinium natans</name>
    <dbReference type="NCBI Taxonomy" id="878477"/>
    <lineage>
        <taxon>Eukaryota</taxon>
        <taxon>Sar</taxon>
        <taxon>Alveolata</taxon>
        <taxon>Dinophyceae</taxon>
        <taxon>Suessiales</taxon>
        <taxon>Symbiodiniaceae</taxon>
        <taxon>Symbiodinium</taxon>
    </lineage>
</organism>
<sequence length="305" mass="32992">MIQGSLGSFPGTTCGHFATICLARHAVTQVRGSFPPTAVFQGPKKGPEAQELQCWKSLIQEFIFKPGFCCFLQDLLSALRGGQAGCSAARGSRMGVTVVAVVTPGSHSLDNLRSRHGQVVSQRDERIRAPCRRSIKPGRERLACTLDLKPKTQGCHDEKMPKRAAKPIFTIHVHTSQSSISDTQHGRRSNSVVLRLDSLSELRPKSTPFCWLSPSSSLHQQLLCATVSTTAHSLHWAEALPSSVSRLSQQSPKAPIDTEASKGREGLKGLKGSARCRPLVLQRLLDLLGPLVGLLVGLAYSTSCQ</sequence>